<dbReference type="PANTHER" id="PTHR33099">
    <property type="entry name" value="FE2OG DIOXYGENASE DOMAIN-CONTAINING PROTEIN"/>
    <property type="match status" value="1"/>
</dbReference>
<dbReference type="InterPro" id="IPR044862">
    <property type="entry name" value="Pro_4_hyd_alph_FE2OG_OXY"/>
</dbReference>
<dbReference type="Gene3D" id="2.60.120.620">
    <property type="entry name" value="q2cbj1_9rhob like domain"/>
    <property type="match status" value="1"/>
</dbReference>
<accession>A0A2D3VJK2</accession>
<reference evidence="2 3" key="1">
    <citation type="submission" date="2016-03" db="EMBL/GenBank/DDBJ databases">
        <authorList>
            <person name="Ploux O."/>
        </authorList>
    </citation>
    <scope>NUCLEOTIDE SEQUENCE [LARGE SCALE GENOMIC DNA]</scope>
    <source>
        <strain evidence="2 3">URUG2</strain>
    </source>
</reference>
<dbReference type="EMBL" id="FJUY01000030">
    <property type="protein sequence ID" value="CZT25737.1"/>
    <property type="molecule type" value="Genomic_DNA"/>
</dbReference>
<evidence type="ECO:0000259" key="1">
    <source>
        <dbReference type="Pfam" id="PF13640"/>
    </source>
</evidence>
<organism evidence="2 3">
    <name type="scientific">Ramularia collo-cygni</name>
    <dbReference type="NCBI Taxonomy" id="112498"/>
    <lineage>
        <taxon>Eukaryota</taxon>
        <taxon>Fungi</taxon>
        <taxon>Dikarya</taxon>
        <taxon>Ascomycota</taxon>
        <taxon>Pezizomycotina</taxon>
        <taxon>Dothideomycetes</taxon>
        <taxon>Dothideomycetidae</taxon>
        <taxon>Mycosphaerellales</taxon>
        <taxon>Mycosphaerellaceae</taxon>
        <taxon>Ramularia</taxon>
    </lineage>
</organism>
<protein>
    <recommendedName>
        <fullName evidence="1">Prolyl 4-hydroxylase alpha subunit Fe(2+) 2OG dioxygenase domain-containing protein</fullName>
    </recommendedName>
</protein>
<dbReference type="Pfam" id="PF13640">
    <property type="entry name" value="2OG-FeII_Oxy_3"/>
    <property type="match status" value="1"/>
</dbReference>
<feature type="domain" description="Prolyl 4-hydroxylase alpha subunit Fe(2+) 2OG dioxygenase" evidence="1">
    <location>
        <begin position="137"/>
        <end position="225"/>
    </location>
</feature>
<name>A0A2D3VJK2_9PEZI</name>
<dbReference type="GeneID" id="35606424"/>
<evidence type="ECO:0000313" key="3">
    <source>
        <dbReference type="Proteomes" id="UP000225277"/>
    </source>
</evidence>
<sequence>MAADTEPQTSEPYRWDTLSHSVRSLLDSLDSEGSFCAQGSREDINPGLQVEGVGGIGMPISAYDAQRLIRYSRQAPFGKGSETIVDITVRNTWEIDAAKIKCAHPKWPSIEQSILDSVTSQLGIVGGSEFVKLEPYKLLIYGEGAMFKPHRDTEKAEGMFGTLVIALSSPHQGGDVAVSFNGKQKVMETSPDSAWSTSFLAWYGDVLHEVRPVTKGYRIVLTYNMMHTGPSAAPGISEGDPRLVTLQSVLKDWSRDVDVDDEDRASDPLPGYLIYMLEHQYTDESLCLTKLKGRDRTRVEGVLSIGQASDCECFLATIEKKERGGCDGFGPEDYAPGELHSIVDVEEQSVHIRSIVNVADGNLIVENVTLDDDEAEGLIMRKDEEDDPFEGEPCGEEFEGWTGNEGARTTLWYRKSALIIMPGRSNLGYFMAAARDSEDGECWSTNFCNLMNYYRKKRNSGGELDYLVGLVCQGPITPEGKEWLALWPDGTWPKLECSGDEIGAAAAACLRAGWLD</sequence>
<dbReference type="AlphaFoldDB" id="A0A2D3VJK2"/>
<gene>
    <name evidence="2" type="ORF">RCC_11406</name>
</gene>
<dbReference type="PANTHER" id="PTHR33099:SF7">
    <property type="entry name" value="MYND-TYPE DOMAIN-CONTAINING PROTEIN"/>
    <property type="match status" value="1"/>
</dbReference>
<proteinExistence type="predicted"/>
<keyword evidence="3" id="KW-1185">Reference proteome</keyword>
<dbReference type="Proteomes" id="UP000225277">
    <property type="component" value="Unassembled WGS sequence"/>
</dbReference>
<evidence type="ECO:0000313" key="2">
    <source>
        <dbReference type="EMBL" id="CZT25737.1"/>
    </source>
</evidence>
<dbReference type="OrthoDB" id="3639548at2759"/>
<dbReference type="RefSeq" id="XP_023632395.1">
    <property type="nucleotide sequence ID" value="XM_023776627.1"/>
</dbReference>